<organism evidence="2 3">
    <name type="scientific">Aeromonas molluscorum 848</name>
    <dbReference type="NCBI Taxonomy" id="1268236"/>
    <lineage>
        <taxon>Bacteria</taxon>
        <taxon>Pseudomonadati</taxon>
        <taxon>Pseudomonadota</taxon>
        <taxon>Gammaproteobacteria</taxon>
        <taxon>Aeromonadales</taxon>
        <taxon>Aeromonadaceae</taxon>
        <taxon>Aeromonas</taxon>
    </lineage>
</organism>
<gene>
    <name evidence="2" type="ORF">G113_03124</name>
</gene>
<dbReference type="AlphaFoldDB" id="R1H7W4"/>
<sequence>MGVVRDQAATISTSLQDSKDDGSGGDMRRVWRYRGLVLGLLLWPMLGSAKQHPTAECRWLHDRIATLKQAVAKGDTLGTQEELARWLQEYKRKQCRQYDY</sequence>
<evidence type="ECO:0000313" key="2">
    <source>
        <dbReference type="EMBL" id="EOD56551.1"/>
    </source>
</evidence>
<feature type="compositionally biased region" description="Basic and acidic residues" evidence="1">
    <location>
        <begin position="17"/>
        <end position="27"/>
    </location>
</feature>
<feature type="region of interest" description="Disordered" evidence="1">
    <location>
        <begin position="1"/>
        <end position="27"/>
    </location>
</feature>
<comment type="caution">
    <text evidence="2">The sequence shown here is derived from an EMBL/GenBank/DDBJ whole genome shotgun (WGS) entry which is preliminary data.</text>
</comment>
<dbReference type="Proteomes" id="UP000013526">
    <property type="component" value="Unassembled WGS sequence"/>
</dbReference>
<accession>R1H7W4</accession>
<evidence type="ECO:0000256" key="1">
    <source>
        <dbReference type="SAM" id="MobiDB-lite"/>
    </source>
</evidence>
<protein>
    <submittedName>
        <fullName evidence="2">Uncharacterized protein</fullName>
    </submittedName>
</protein>
<dbReference type="EMBL" id="AQGQ01000009">
    <property type="protein sequence ID" value="EOD56551.1"/>
    <property type="molecule type" value="Genomic_DNA"/>
</dbReference>
<keyword evidence="3" id="KW-1185">Reference proteome</keyword>
<reference evidence="2 3" key="1">
    <citation type="journal article" date="2013" name="Genome Announc.">
        <title>Draft Genome Sequence of Aeromonas molluscorum Strain 848TT, Isolated from Bivalve Molluscs.</title>
        <authorList>
            <person name="Spataro N."/>
            <person name="Farfan M."/>
            <person name="Albarral V."/>
            <person name="Sanglas A."/>
            <person name="Loren J.G."/>
            <person name="Fuste M.C."/>
            <person name="Bosch E."/>
        </authorList>
    </citation>
    <scope>NUCLEOTIDE SEQUENCE [LARGE SCALE GENOMIC DNA]</scope>
    <source>
        <strain evidence="2 3">848</strain>
    </source>
</reference>
<name>R1H7W4_9GAMM</name>
<proteinExistence type="predicted"/>
<dbReference type="PATRIC" id="fig|1268236.3.peg.627"/>
<evidence type="ECO:0000313" key="3">
    <source>
        <dbReference type="Proteomes" id="UP000013526"/>
    </source>
</evidence>